<dbReference type="EMBL" id="FQXJ01000004">
    <property type="protein sequence ID" value="SHH70639.1"/>
    <property type="molecule type" value="Genomic_DNA"/>
</dbReference>
<dbReference type="AlphaFoldDB" id="A0A1M5V5W7"/>
<sequence length="72" mass="8243">MIIGDENDNAKVYAGHADVPLSVIINQWDSMDNSRRYLFRKNTHEPMRRKDAFLTVQSTRAIHRGTVGTGNR</sequence>
<evidence type="ECO:0000313" key="2">
    <source>
        <dbReference type="Proteomes" id="UP000183954"/>
    </source>
</evidence>
<evidence type="ECO:0000313" key="1">
    <source>
        <dbReference type="EMBL" id="SHH70639.1"/>
    </source>
</evidence>
<gene>
    <name evidence="1" type="ORF">SAMN02746098_01213</name>
</gene>
<name>A0A1M5V5W7_9FIRM</name>
<reference evidence="2" key="1">
    <citation type="submission" date="2016-11" db="EMBL/GenBank/DDBJ databases">
        <authorList>
            <person name="Varghese N."/>
            <person name="Submissions S."/>
        </authorList>
    </citation>
    <scope>NUCLEOTIDE SEQUENCE [LARGE SCALE GENOMIC DNA]</scope>
    <source>
        <strain evidence="2">DSM 15449</strain>
    </source>
</reference>
<dbReference type="RefSeq" id="WP_159436903.1">
    <property type="nucleotide sequence ID" value="NZ_FQXJ01000004.1"/>
</dbReference>
<proteinExistence type="predicted"/>
<dbReference type="Proteomes" id="UP000183954">
    <property type="component" value="Unassembled WGS sequence"/>
</dbReference>
<organism evidence="1 2">
    <name type="scientific">Desulfosporosinus lacus DSM 15449</name>
    <dbReference type="NCBI Taxonomy" id="1121420"/>
    <lineage>
        <taxon>Bacteria</taxon>
        <taxon>Bacillati</taxon>
        <taxon>Bacillota</taxon>
        <taxon>Clostridia</taxon>
        <taxon>Eubacteriales</taxon>
        <taxon>Desulfitobacteriaceae</taxon>
        <taxon>Desulfosporosinus</taxon>
    </lineage>
</organism>
<keyword evidence="2" id="KW-1185">Reference proteome</keyword>
<protein>
    <submittedName>
        <fullName evidence="1">Uncharacterized protein</fullName>
    </submittedName>
</protein>
<accession>A0A1M5V5W7</accession>